<accession>A0A5B7FDN2</accession>
<name>A0A5B7FDN2_PORTR</name>
<comment type="caution">
    <text evidence="2">The sequence shown here is derived from an EMBL/GenBank/DDBJ whole genome shotgun (WGS) entry which is preliminary data.</text>
</comment>
<dbReference type="AlphaFoldDB" id="A0A5B7FDN2"/>
<keyword evidence="3" id="KW-1185">Reference proteome</keyword>
<keyword evidence="1" id="KW-0472">Membrane</keyword>
<dbReference type="Proteomes" id="UP000324222">
    <property type="component" value="Unassembled WGS sequence"/>
</dbReference>
<proteinExistence type="predicted"/>
<organism evidence="2 3">
    <name type="scientific">Portunus trituberculatus</name>
    <name type="common">Swimming crab</name>
    <name type="synonym">Neptunus trituberculatus</name>
    <dbReference type="NCBI Taxonomy" id="210409"/>
    <lineage>
        <taxon>Eukaryota</taxon>
        <taxon>Metazoa</taxon>
        <taxon>Ecdysozoa</taxon>
        <taxon>Arthropoda</taxon>
        <taxon>Crustacea</taxon>
        <taxon>Multicrustacea</taxon>
        <taxon>Malacostraca</taxon>
        <taxon>Eumalacostraca</taxon>
        <taxon>Eucarida</taxon>
        <taxon>Decapoda</taxon>
        <taxon>Pleocyemata</taxon>
        <taxon>Brachyura</taxon>
        <taxon>Eubrachyura</taxon>
        <taxon>Portunoidea</taxon>
        <taxon>Portunidae</taxon>
        <taxon>Portuninae</taxon>
        <taxon>Portunus</taxon>
    </lineage>
</organism>
<keyword evidence="1" id="KW-0812">Transmembrane</keyword>
<evidence type="ECO:0000256" key="1">
    <source>
        <dbReference type="SAM" id="Phobius"/>
    </source>
</evidence>
<gene>
    <name evidence="2" type="ORF">E2C01_037308</name>
</gene>
<sequence>MNMETRHGTEGTIFRVCCIIRPHPLLLLVLYIF</sequence>
<dbReference type="EMBL" id="VSRR010005932">
    <property type="protein sequence ID" value="MPC43657.1"/>
    <property type="molecule type" value="Genomic_DNA"/>
</dbReference>
<evidence type="ECO:0000313" key="2">
    <source>
        <dbReference type="EMBL" id="MPC43657.1"/>
    </source>
</evidence>
<keyword evidence="1" id="KW-1133">Transmembrane helix</keyword>
<evidence type="ECO:0000313" key="3">
    <source>
        <dbReference type="Proteomes" id="UP000324222"/>
    </source>
</evidence>
<feature type="transmembrane region" description="Helical" evidence="1">
    <location>
        <begin position="12"/>
        <end position="32"/>
    </location>
</feature>
<protein>
    <submittedName>
        <fullName evidence="2">Uncharacterized protein</fullName>
    </submittedName>
</protein>
<reference evidence="2 3" key="1">
    <citation type="submission" date="2019-05" db="EMBL/GenBank/DDBJ databases">
        <title>Another draft genome of Portunus trituberculatus and its Hox gene families provides insights of decapod evolution.</title>
        <authorList>
            <person name="Jeong J.-H."/>
            <person name="Song I."/>
            <person name="Kim S."/>
            <person name="Choi T."/>
            <person name="Kim D."/>
            <person name="Ryu S."/>
            <person name="Kim W."/>
        </authorList>
    </citation>
    <scope>NUCLEOTIDE SEQUENCE [LARGE SCALE GENOMIC DNA]</scope>
    <source>
        <tissue evidence="2">Muscle</tissue>
    </source>
</reference>